<protein>
    <submittedName>
        <fullName evidence="1">Uncharacterized protein</fullName>
    </submittedName>
</protein>
<comment type="caution">
    <text evidence="1">The sequence shown here is derived from an EMBL/GenBank/DDBJ whole genome shotgun (WGS) entry which is preliminary data.</text>
</comment>
<keyword evidence="2" id="KW-1185">Reference proteome</keyword>
<organism evidence="1 2">
    <name type="scientific">Gilvimarinus algae</name>
    <dbReference type="NCBI Taxonomy" id="3058037"/>
    <lineage>
        <taxon>Bacteria</taxon>
        <taxon>Pseudomonadati</taxon>
        <taxon>Pseudomonadota</taxon>
        <taxon>Gammaproteobacteria</taxon>
        <taxon>Cellvibrionales</taxon>
        <taxon>Cellvibrionaceae</taxon>
        <taxon>Gilvimarinus</taxon>
    </lineage>
</organism>
<evidence type="ECO:0000313" key="1">
    <source>
        <dbReference type="EMBL" id="MDO3380905.1"/>
    </source>
</evidence>
<reference evidence="1" key="1">
    <citation type="submission" date="2023-07" db="EMBL/GenBank/DDBJ databases">
        <title>Gilvimarinus algae sp. nov., isolated from the surface of Kelp.</title>
        <authorList>
            <person name="Sun Y.Y."/>
            <person name="Gong Y."/>
            <person name="Du Z.J."/>
        </authorList>
    </citation>
    <scope>NUCLEOTIDE SEQUENCE</scope>
    <source>
        <strain evidence="1">SDUM040014</strain>
    </source>
</reference>
<dbReference type="RefSeq" id="WP_302711028.1">
    <property type="nucleotide sequence ID" value="NZ_JAULRT010000032.1"/>
</dbReference>
<proteinExistence type="predicted"/>
<name>A0ABT8TB97_9GAMM</name>
<evidence type="ECO:0000313" key="2">
    <source>
        <dbReference type="Proteomes" id="UP001168380"/>
    </source>
</evidence>
<dbReference type="EMBL" id="JAULRT010000032">
    <property type="protein sequence ID" value="MDO3380905.1"/>
    <property type="molecule type" value="Genomic_DNA"/>
</dbReference>
<dbReference type="Proteomes" id="UP001168380">
    <property type="component" value="Unassembled WGS sequence"/>
</dbReference>
<sequence length="121" mass="12817">MLEHSNNKYSKSVRISLLCTLPLFIFGCGGGYDGGEVPVPMFDDSPESSSFIELMIAEFADKVRSETITVMGTNMSVPVSVTVGEYSLNGSDCTEEDGALNAGDVMALQVVAPSVSLVLPM</sequence>
<accession>A0ABT8TB97</accession>
<gene>
    <name evidence="1" type="ORF">QWI16_01890</name>
</gene>